<dbReference type="PANTHER" id="PTHR13847">
    <property type="entry name" value="SARCOSINE DEHYDROGENASE-RELATED"/>
    <property type="match status" value="1"/>
</dbReference>
<sequence length="373" mass="41460">MLSFWEKKNFLKHDLIVIGGGIVGLSTAIQYKELFPERKVLVLERGLFPSGASSKNAGFACFGSLTEILDDLEVLPKEEVVTLVKRRYDGLLAIREKFGDAELEFREDGGFELITDKELSAMQKLEEINELLYPIFNQFVFSALPSHGAFGFGPKVKAVVKNAFEGELDSGKFINTLWQTSSKLGVKILTGARVSRMIQEEGILEVDGFGEKIHFRASQLALCTNAFTSSFLPDMDLRPGRGLVMVTAPLPYEIPWKGAFHYDKGYVYFRNIDNRLLLGGGRNIDFEGEETVDFGINPNIKRYLLEIMKEVIFPNSAPKIETEWSGIMAFGADKRPIVKTLTPNVAMAVRLGGMGVAIGWQTASELVNLLSEA</sequence>
<feature type="domain" description="FAD dependent oxidoreductase" evidence="1">
    <location>
        <begin position="14"/>
        <end position="368"/>
    </location>
</feature>
<organism evidence="2 3">
    <name type="scientific">Cecembia lonarensis (strain CCUG 58316 / KCTC 22772 / LW9)</name>
    <dbReference type="NCBI Taxonomy" id="1225176"/>
    <lineage>
        <taxon>Bacteria</taxon>
        <taxon>Pseudomonadati</taxon>
        <taxon>Bacteroidota</taxon>
        <taxon>Cytophagia</taxon>
        <taxon>Cytophagales</taxon>
        <taxon>Cyclobacteriaceae</taxon>
        <taxon>Cecembia</taxon>
    </lineage>
</organism>
<dbReference type="AlphaFoldDB" id="K1LBB3"/>
<dbReference type="InterPro" id="IPR006076">
    <property type="entry name" value="FAD-dep_OxRdtase"/>
</dbReference>
<evidence type="ECO:0000313" key="3">
    <source>
        <dbReference type="Proteomes" id="UP000004478"/>
    </source>
</evidence>
<dbReference type="PANTHER" id="PTHR13847:SF281">
    <property type="entry name" value="FAD DEPENDENT OXIDOREDUCTASE DOMAIN-CONTAINING PROTEIN"/>
    <property type="match status" value="1"/>
</dbReference>
<accession>K1LBB3</accession>
<protein>
    <submittedName>
        <fullName evidence="2">Putative aminophosphonate oxidoreductase</fullName>
    </submittedName>
</protein>
<gene>
    <name evidence="2" type="ORF">B879_01848</name>
</gene>
<dbReference type="EMBL" id="AMGM01000023">
    <property type="protein sequence ID" value="EKB49552.1"/>
    <property type="molecule type" value="Genomic_DNA"/>
</dbReference>
<dbReference type="InterPro" id="IPR036188">
    <property type="entry name" value="FAD/NAD-bd_sf"/>
</dbReference>
<dbReference type="Pfam" id="PF01266">
    <property type="entry name" value="DAO"/>
    <property type="match status" value="1"/>
</dbReference>
<name>K1LBB3_CECL9</name>
<evidence type="ECO:0000313" key="2">
    <source>
        <dbReference type="EMBL" id="EKB49552.1"/>
    </source>
</evidence>
<dbReference type="Gene3D" id="3.50.50.60">
    <property type="entry name" value="FAD/NAD(P)-binding domain"/>
    <property type="match status" value="1"/>
</dbReference>
<dbReference type="PATRIC" id="fig|1225176.3.peg.1972"/>
<dbReference type="SUPFAM" id="SSF51905">
    <property type="entry name" value="FAD/NAD(P)-binding domain"/>
    <property type="match status" value="1"/>
</dbReference>
<dbReference type="Gene3D" id="3.30.9.10">
    <property type="entry name" value="D-Amino Acid Oxidase, subunit A, domain 2"/>
    <property type="match status" value="1"/>
</dbReference>
<keyword evidence="3" id="KW-1185">Reference proteome</keyword>
<evidence type="ECO:0000259" key="1">
    <source>
        <dbReference type="Pfam" id="PF01266"/>
    </source>
</evidence>
<reference evidence="2 3" key="1">
    <citation type="journal article" date="2012" name="J. Bacteriol.">
        <title>Draft Genome Sequence of Cecembia lonarensis Strain LW9T, Isolated from Lonar Lake, a Haloalkaline Lake in India.</title>
        <authorList>
            <person name="Shivaji S."/>
            <person name="Ara S."/>
            <person name="Singh A."/>
            <person name="Pinnaka A.K."/>
        </authorList>
    </citation>
    <scope>NUCLEOTIDE SEQUENCE [LARGE SCALE GENOMIC DNA]</scope>
    <source>
        <strain evidence="2 3">LW9</strain>
    </source>
</reference>
<dbReference type="GO" id="GO:0005737">
    <property type="term" value="C:cytoplasm"/>
    <property type="evidence" value="ECO:0007669"/>
    <property type="project" value="TreeGrafter"/>
</dbReference>
<proteinExistence type="predicted"/>
<comment type="caution">
    <text evidence="2">The sequence shown here is derived from an EMBL/GenBank/DDBJ whole genome shotgun (WGS) entry which is preliminary data.</text>
</comment>
<dbReference type="Proteomes" id="UP000004478">
    <property type="component" value="Unassembled WGS sequence"/>
</dbReference>
<dbReference type="OrthoDB" id="1491488at2"/>